<gene>
    <name evidence="14" type="ORF">GRI65_10850</name>
</gene>
<dbReference type="PANTHER" id="PTHR30534:SF0">
    <property type="entry name" value="FLAGELLAR MOTOR SWITCH PROTEIN FLIG"/>
    <property type="match status" value="1"/>
</dbReference>
<proteinExistence type="inferred from homology"/>
<dbReference type="Pfam" id="PF01706">
    <property type="entry name" value="FliG_C"/>
    <property type="match status" value="1"/>
</dbReference>
<evidence type="ECO:0000313" key="15">
    <source>
        <dbReference type="Proteomes" id="UP000431922"/>
    </source>
</evidence>
<dbReference type="AlphaFoldDB" id="A0A845B488"/>
<evidence type="ECO:0000259" key="13">
    <source>
        <dbReference type="Pfam" id="PF14842"/>
    </source>
</evidence>
<dbReference type="InterPro" id="IPR011002">
    <property type="entry name" value="FliG_a-hlx"/>
</dbReference>
<keyword evidence="9" id="KW-0975">Bacterial flagellum</keyword>
<keyword evidence="14" id="KW-0966">Cell projection</keyword>
<keyword evidence="14" id="KW-0282">Flagellum</keyword>
<comment type="similarity">
    <text evidence="3">Belongs to the FliG family.</text>
</comment>
<dbReference type="InterPro" id="IPR000090">
    <property type="entry name" value="Flg_Motor_Flig"/>
</dbReference>
<evidence type="ECO:0000256" key="3">
    <source>
        <dbReference type="ARBA" id="ARBA00010299"/>
    </source>
</evidence>
<keyword evidence="14" id="KW-0969">Cilium</keyword>
<dbReference type="Gene3D" id="1.10.220.30">
    <property type="match status" value="3"/>
</dbReference>
<organism evidence="14 15">
    <name type="scientific">Allopontixanthobacter sediminis</name>
    <dbReference type="NCBI Taxonomy" id="1689985"/>
    <lineage>
        <taxon>Bacteria</taxon>
        <taxon>Pseudomonadati</taxon>
        <taxon>Pseudomonadota</taxon>
        <taxon>Alphaproteobacteria</taxon>
        <taxon>Sphingomonadales</taxon>
        <taxon>Erythrobacteraceae</taxon>
        <taxon>Allopontixanthobacter</taxon>
    </lineage>
</organism>
<reference evidence="14 15" key="1">
    <citation type="submission" date="2019-12" db="EMBL/GenBank/DDBJ databases">
        <title>Genomic-based taxomic classification of the family Erythrobacteraceae.</title>
        <authorList>
            <person name="Xu L."/>
        </authorList>
    </citation>
    <scope>NUCLEOTIDE SEQUENCE [LARGE SCALE GENOMIC DNA]</scope>
    <source>
        <strain evidence="14 15">KCTC 42453</strain>
    </source>
</reference>
<dbReference type="Pfam" id="PF14841">
    <property type="entry name" value="FliG_M"/>
    <property type="match status" value="1"/>
</dbReference>
<evidence type="ECO:0000259" key="11">
    <source>
        <dbReference type="Pfam" id="PF01706"/>
    </source>
</evidence>
<evidence type="ECO:0000256" key="7">
    <source>
        <dbReference type="ARBA" id="ARBA00022779"/>
    </source>
</evidence>
<dbReference type="InterPro" id="IPR028263">
    <property type="entry name" value="FliG_N"/>
</dbReference>
<dbReference type="EMBL" id="WTYL01000002">
    <property type="protein sequence ID" value="MXP44954.1"/>
    <property type="molecule type" value="Genomic_DNA"/>
</dbReference>
<dbReference type="SUPFAM" id="SSF48029">
    <property type="entry name" value="FliG"/>
    <property type="match status" value="2"/>
</dbReference>
<evidence type="ECO:0000256" key="1">
    <source>
        <dbReference type="ARBA" id="ARBA00004117"/>
    </source>
</evidence>
<comment type="caution">
    <text evidence="14">The sequence shown here is derived from an EMBL/GenBank/DDBJ whole genome shotgun (WGS) entry which is preliminary data.</text>
</comment>
<keyword evidence="8" id="KW-0472">Membrane</keyword>
<keyword evidence="7" id="KW-0283">Flagellar rotation</keyword>
<evidence type="ECO:0000256" key="4">
    <source>
        <dbReference type="ARBA" id="ARBA00021870"/>
    </source>
</evidence>
<feature type="domain" description="Flagellar motor switch protein FliG C-terminal" evidence="11">
    <location>
        <begin position="220"/>
        <end position="324"/>
    </location>
</feature>
<dbReference type="InterPro" id="IPR023087">
    <property type="entry name" value="Flg_Motor_Flig_C"/>
</dbReference>
<dbReference type="GO" id="GO:0003774">
    <property type="term" value="F:cytoskeletal motor activity"/>
    <property type="evidence" value="ECO:0007669"/>
    <property type="project" value="InterPro"/>
</dbReference>
<sequence length="335" mass="36598">MIETSVLSEAERASVILMLLDDDEAANILGRLDPDHLELVGRTMCEMEDVGPAWVSSAIAGFIEHAEVELLPVQGRFTRLRTVMTQAVGEVKAQSLLERIAPDTRSQTIDLARWLAPPVLVQLVKDEHPQAVAVLLLLLEPEQAAQILAGLPEAVQPTIVERIARLGPVSAHAVAMLNDILADRIGRQFGEKALKMGGAREAADLINQAAGVEQVVMPEITRINAPLAQLIEAEMFKFDMILALEPLPMGRLLRDIESEVLIDALKGLEEDQRGPIFAAMSERAADGVRDEIESRGRIKRKDVEAAQQRMIDEARKLAEQGEISFGSGGDEGDYV</sequence>
<dbReference type="RefSeq" id="WP_160756483.1">
    <property type="nucleotide sequence ID" value="NZ_WTYL01000002.1"/>
</dbReference>
<keyword evidence="6" id="KW-0145">Chemotaxis</keyword>
<dbReference type="GO" id="GO:0009425">
    <property type="term" value="C:bacterial-type flagellum basal body"/>
    <property type="evidence" value="ECO:0007669"/>
    <property type="project" value="UniProtKB-SubCell"/>
</dbReference>
<accession>A0A845B488</accession>
<keyword evidence="15" id="KW-1185">Reference proteome</keyword>
<evidence type="ECO:0000259" key="12">
    <source>
        <dbReference type="Pfam" id="PF14841"/>
    </source>
</evidence>
<dbReference type="OrthoDB" id="9780302at2"/>
<evidence type="ECO:0000256" key="8">
    <source>
        <dbReference type="ARBA" id="ARBA00023136"/>
    </source>
</evidence>
<dbReference type="Pfam" id="PF14842">
    <property type="entry name" value="FliG_N"/>
    <property type="match status" value="1"/>
</dbReference>
<evidence type="ECO:0000256" key="10">
    <source>
        <dbReference type="ARBA" id="ARBA00025598"/>
    </source>
</evidence>
<dbReference type="Proteomes" id="UP000431922">
    <property type="component" value="Unassembled WGS sequence"/>
</dbReference>
<dbReference type="GO" id="GO:0005886">
    <property type="term" value="C:plasma membrane"/>
    <property type="evidence" value="ECO:0007669"/>
    <property type="project" value="UniProtKB-SubCell"/>
</dbReference>
<evidence type="ECO:0000256" key="9">
    <source>
        <dbReference type="ARBA" id="ARBA00023143"/>
    </source>
</evidence>
<comment type="function">
    <text evidence="10">FliG is one of three proteins (FliG, FliN, FliM) that forms the rotor-mounted switch complex (C ring), located at the base of the basal body. This complex interacts with the CheY and CheZ chemotaxis proteins, in addition to contacting components of the motor that determine the direction of flagellar rotation.</text>
</comment>
<dbReference type="InterPro" id="IPR032779">
    <property type="entry name" value="FliG_M"/>
</dbReference>
<comment type="subcellular location">
    <subcellularLocation>
        <location evidence="1">Bacterial flagellum basal body</location>
    </subcellularLocation>
    <subcellularLocation>
        <location evidence="2">Cell membrane</location>
        <topology evidence="2">Peripheral membrane protein</topology>
        <orientation evidence="2">Cytoplasmic side</orientation>
    </subcellularLocation>
</comment>
<feature type="domain" description="Flagellar motor switch protein FliG N-terminal" evidence="13">
    <location>
        <begin position="7"/>
        <end position="106"/>
    </location>
</feature>
<dbReference type="PRINTS" id="PR00954">
    <property type="entry name" value="FLGMOTORFLIG"/>
</dbReference>
<evidence type="ECO:0000256" key="6">
    <source>
        <dbReference type="ARBA" id="ARBA00022500"/>
    </source>
</evidence>
<evidence type="ECO:0000256" key="5">
    <source>
        <dbReference type="ARBA" id="ARBA00022475"/>
    </source>
</evidence>
<keyword evidence="5" id="KW-1003">Cell membrane</keyword>
<dbReference type="GO" id="GO:0071973">
    <property type="term" value="P:bacterial-type flagellum-dependent cell motility"/>
    <property type="evidence" value="ECO:0007669"/>
    <property type="project" value="InterPro"/>
</dbReference>
<evidence type="ECO:0000313" key="14">
    <source>
        <dbReference type="EMBL" id="MXP44954.1"/>
    </source>
</evidence>
<dbReference type="GO" id="GO:0006935">
    <property type="term" value="P:chemotaxis"/>
    <property type="evidence" value="ECO:0007669"/>
    <property type="project" value="UniProtKB-KW"/>
</dbReference>
<name>A0A845B488_9SPHN</name>
<feature type="domain" description="Flagellar motor switch protein FliG middle" evidence="12">
    <location>
        <begin position="119"/>
        <end position="186"/>
    </location>
</feature>
<protein>
    <recommendedName>
        <fullName evidence="4">Flagellar motor switch protein FliG</fullName>
    </recommendedName>
</protein>
<dbReference type="PANTHER" id="PTHR30534">
    <property type="entry name" value="FLAGELLAR MOTOR SWITCH PROTEIN FLIG"/>
    <property type="match status" value="1"/>
</dbReference>
<evidence type="ECO:0000256" key="2">
    <source>
        <dbReference type="ARBA" id="ARBA00004413"/>
    </source>
</evidence>